<proteinExistence type="inferred from homology"/>
<organism evidence="2 3">
    <name type="scientific">Ambrosiozyma monospora</name>
    <name type="common">Yeast</name>
    <name type="synonym">Endomycopsis monosporus</name>
    <dbReference type="NCBI Taxonomy" id="43982"/>
    <lineage>
        <taxon>Eukaryota</taxon>
        <taxon>Fungi</taxon>
        <taxon>Dikarya</taxon>
        <taxon>Ascomycota</taxon>
        <taxon>Saccharomycotina</taxon>
        <taxon>Pichiomycetes</taxon>
        <taxon>Pichiales</taxon>
        <taxon>Pichiaceae</taxon>
        <taxon>Ambrosiozyma</taxon>
    </lineage>
</organism>
<dbReference type="AlphaFoldDB" id="A0A9W6Z531"/>
<dbReference type="OrthoDB" id="24581at2759"/>
<dbReference type="Proteomes" id="UP001165063">
    <property type="component" value="Unassembled WGS sequence"/>
</dbReference>
<protein>
    <submittedName>
        <fullName evidence="2">Unnamed protein product</fullName>
    </submittedName>
</protein>
<evidence type="ECO:0000256" key="1">
    <source>
        <dbReference type="ARBA" id="ARBA00010995"/>
    </source>
</evidence>
<gene>
    <name evidence="2" type="ORF">Amon01_000754300</name>
</gene>
<dbReference type="InterPro" id="IPR017438">
    <property type="entry name" value="ATP-NAD_kinase_N"/>
</dbReference>
<reference evidence="2" key="1">
    <citation type="submission" date="2023-04" db="EMBL/GenBank/DDBJ databases">
        <title>Ambrosiozyma monospora NBRC 1965.</title>
        <authorList>
            <person name="Ichikawa N."/>
            <person name="Sato H."/>
            <person name="Tonouchi N."/>
        </authorList>
    </citation>
    <scope>NUCLEOTIDE SEQUENCE</scope>
    <source>
        <strain evidence="2">NBRC 1965</strain>
    </source>
</reference>
<dbReference type="PANTHER" id="PTHR20275">
    <property type="entry name" value="NAD KINASE"/>
    <property type="match status" value="1"/>
</dbReference>
<dbReference type="SUPFAM" id="SSF111331">
    <property type="entry name" value="NAD kinase/diacylglycerol kinase-like"/>
    <property type="match status" value="1"/>
</dbReference>
<dbReference type="InterPro" id="IPR016064">
    <property type="entry name" value="NAD/diacylglycerol_kinase_sf"/>
</dbReference>
<evidence type="ECO:0000313" key="3">
    <source>
        <dbReference type="Proteomes" id="UP001165063"/>
    </source>
</evidence>
<accession>A0A9W6Z531</accession>
<dbReference type="PANTHER" id="PTHR20275:SF26">
    <property type="entry name" value="NADH KINASE POS5, MITOCHONDRIAL"/>
    <property type="match status" value="1"/>
</dbReference>
<comment type="caution">
    <text evidence="2">The sequence shown here is derived from an EMBL/GenBank/DDBJ whole genome shotgun (WGS) entry which is preliminary data.</text>
</comment>
<dbReference type="GO" id="GO:0006741">
    <property type="term" value="P:NADP+ biosynthetic process"/>
    <property type="evidence" value="ECO:0007669"/>
    <property type="project" value="InterPro"/>
</dbReference>
<dbReference type="Pfam" id="PF01513">
    <property type="entry name" value="NAD_kinase"/>
    <property type="match status" value="1"/>
</dbReference>
<name>A0A9W6Z531_AMBMO</name>
<comment type="similarity">
    <text evidence="1">Belongs to the NAD kinase family.</text>
</comment>
<dbReference type="Gene3D" id="3.40.50.10330">
    <property type="entry name" value="Probable inorganic polyphosphate/atp-NAD kinase, domain 1"/>
    <property type="match status" value="1"/>
</dbReference>
<dbReference type="GO" id="GO:0003951">
    <property type="term" value="F:NAD+ kinase activity"/>
    <property type="evidence" value="ECO:0007669"/>
    <property type="project" value="InterPro"/>
</dbReference>
<sequence length="215" mass="24210">MITLLHKQISNFMSPILTRHTIPNLLFTRLANNNPLIVVNSRFNSRSTRYFSTTIPTHLCSNKSKTPNNYIHIHPVTSLKSRQIPRYVTNPTSFFKTLVWPSSGPSNIFVVKKPNQPHVRLAMCTFIELIHQKYPHCSIIVTNEVADELLYGQNDLLSKSDKNGVKHVIFTGTHKEIVSRTDLIVSLGGDGTILRGVSMFSNTAVPPFTKVVLQC</sequence>
<dbReference type="EMBL" id="BSXU01005656">
    <property type="protein sequence ID" value="GMG55354.1"/>
    <property type="molecule type" value="Genomic_DNA"/>
</dbReference>
<dbReference type="InterPro" id="IPR002504">
    <property type="entry name" value="NADK"/>
</dbReference>
<evidence type="ECO:0000313" key="2">
    <source>
        <dbReference type="EMBL" id="GMG55354.1"/>
    </source>
</evidence>
<keyword evidence="3" id="KW-1185">Reference proteome</keyword>